<dbReference type="EMBL" id="SRRZ01000004">
    <property type="protein sequence ID" value="NQE32681.1"/>
    <property type="molecule type" value="Genomic_DNA"/>
</dbReference>
<evidence type="ECO:0000313" key="2">
    <source>
        <dbReference type="Proteomes" id="UP000702425"/>
    </source>
</evidence>
<gene>
    <name evidence="1" type="ORF">E5S67_00397</name>
</gene>
<dbReference type="Proteomes" id="UP000702425">
    <property type="component" value="Unassembled WGS sequence"/>
</dbReference>
<proteinExistence type="predicted"/>
<name>A0ABX2CQK4_9CYAN</name>
<protein>
    <submittedName>
        <fullName evidence="1">Uncharacterized protein</fullName>
    </submittedName>
</protein>
<comment type="caution">
    <text evidence="1">The sequence shown here is derived from an EMBL/GenBank/DDBJ whole genome shotgun (WGS) entry which is preliminary data.</text>
</comment>
<evidence type="ECO:0000313" key="1">
    <source>
        <dbReference type="EMBL" id="NQE32681.1"/>
    </source>
</evidence>
<keyword evidence="2" id="KW-1185">Reference proteome</keyword>
<sequence length="56" mass="6203">MILPTHNIIREYLVIWSRKIQAVSEDLASKKPPPKKRGVLAVGGALLLEKASPRRG</sequence>
<organism evidence="1 2">
    <name type="scientific">Microcoleus asticus IPMA8</name>
    <dbReference type="NCBI Taxonomy" id="2563858"/>
    <lineage>
        <taxon>Bacteria</taxon>
        <taxon>Bacillati</taxon>
        <taxon>Cyanobacteriota</taxon>
        <taxon>Cyanophyceae</taxon>
        <taxon>Oscillatoriophycideae</taxon>
        <taxon>Oscillatoriales</taxon>
        <taxon>Microcoleaceae</taxon>
        <taxon>Microcoleus</taxon>
        <taxon>Microcoleus asticus</taxon>
    </lineage>
</organism>
<reference evidence="1 2" key="1">
    <citation type="journal article" date="2020" name="Sci. Rep.">
        <title>A novel cyanobacterial geosmin producer, revising GeoA distribution and dispersion patterns in Bacteria.</title>
        <authorList>
            <person name="Churro C."/>
            <person name="Semedo-Aguiar A.P."/>
            <person name="Silva A.D."/>
            <person name="Pereira-Leal J.B."/>
            <person name="Leite R.B."/>
        </authorList>
    </citation>
    <scope>NUCLEOTIDE SEQUENCE [LARGE SCALE GENOMIC DNA]</scope>
    <source>
        <strain evidence="1 2">IPMA8</strain>
    </source>
</reference>
<accession>A0ABX2CQK4</accession>